<comment type="function">
    <text evidence="2">Pyridoxal 5'-phosphate (PLP)-binding protein, which is involved in PLP homeostasis.</text>
</comment>
<dbReference type="AlphaFoldDB" id="A0A543PH44"/>
<dbReference type="PANTHER" id="PTHR10146">
    <property type="entry name" value="PROLINE SYNTHETASE CO-TRANSCRIBED BACTERIAL HOMOLOG PROTEIN"/>
    <property type="match status" value="1"/>
</dbReference>
<feature type="compositionally biased region" description="Basic and acidic residues" evidence="5">
    <location>
        <begin position="235"/>
        <end position="264"/>
    </location>
</feature>
<dbReference type="EMBL" id="VFQE01000001">
    <property type="protein sequence ID" value="TQN43410.1"/>
    <property type="molecule type" value="Genomic_DNA"/>
</dbReference>
<accession>A0A543PH44</accession>
<evidence type="ECO:0000256" key="3">
    <source>
        <dbReference type="PIRSR" id="PIRSR004848-1"/>
    </source>
</evidence>
<evidence type="ECO:0000256" key="1">
    <source>
        <dbReference type="ARBA" id="ARBA00022898"/>
    </source>
</evidence>
<dbReference type="CDD" id="cd00635">
    <property type="entry name" value="PLPDE_III_YBL036c_like"/>
    <property type="match status" value="1"/>
</dbReference>
<dbReference type="OrthoDB" id="9804072at2"/>
<comment type="similarity">
    <text evidence="2 4">Belongs to the pyridoxal phosphate-binding protein YggS/PROSC family.</text>
</comment>
<organism evidence="7 8">
    <name type="scientific">Blastococcus colisei</name>
    <dbReference type="NCBI Taxonomy" id="1564162"/>
    <lineage>
        <taxon>Bacteria</taxon>
        <taxon>Bacillati</taxon>
        <taxon>Actinomycetota</taxon>
        <taxon>Actinomycetes</taxon>
        <taxon>Geodermatophilales</taxon>
        <taxon>Geodermatophilaceae</taxon>
        <taxon>Blastococcus</taxon>
    </lineage>
</organism>
<dbReference type="RefSeq" id="WP_142025909.1">
    <property type="nucleotide sequence ID" value="NZ_VFQE01000001.1"/>
</dbReference>
<dbReference type="PROSITE" id="PS01211">
    <property type="entry name" value="UPF0001"/>
    <property type="match status" value="1"/>
</dbReference>
<protein>
    <recommendedName>
        <fullName evidence="2">Pyridoxal phosphate homeostasis protein</fullName>
        <shortName evidence="2">PLP homeostasis protein</shortName>
    </recommendedName>
</protein>
<dbReference type="HAMAP" id="MF_02087">
    <property type="entry name" value="PLP_homeostasis"/>
    <property type="match status" value="1"/>
</dbReference>
<feature type="modified residue" description="N6-(pyridoxal phosphate)lysine" evidence="2 3">
    <location>
        <position position="36"/>
    </location>
</feature>
<proteinExistence type="inferred from homology"/>
<evidence type="ECO:0000313" key="8">
    <source>
        <dbReference type="Proteomes" id="UP000319865"/>
    </source>
</evidence>
<keyword evidence="8" id="KW-1185">Reference proteome</keyword>
<evidence type="ECO:0000256" key="4">
    <source>
        <dbReference type="RuleBase" id="RU004514"/>
    </source>
</evidence>
<feature type="domain" description="Alanine racemase N-terminal" evidence="6">
    <location>
        <begin position="7"/>
        <end position="229"/>
    </location>
</feature>
<evidence type="ECO:0000256" key="5">
    <source>
        <dbReference type="SAM" id="MobiDB-lite"/>
    </source>
</evidence>
<dbReference type="PIRSF" id="PIRSF004848">
    <property type="entry name" value="YBL036c_PLPDEIII"/>
    <property type="match status" value="1"/>
</dbReference>
<dbReference type="InterPro" id="IPR011078">
    <property type="entry name" value="PyrdxlP_homeostasis"/>
</dbReference>
<evidence type="ECO:0000256" key="2">
    <source>
        <dbReference type="HAMAP-Rule" id="MF_02087"/>
    </source>
</evidence>
<sequence>MAGLEENLHAVRVRIAAAARAAGRDPSSVHLLAVSKTWPAADVRALAALGQRDFGENRAQELQEKSAELPDVPLRWHFVGQLQRNKAAAVARLGAVVHSVDRASLVGVLDRAGQEREEEPIEVFLQVDLGGAPGAAAARGGASPADVPALADLVGDAAGLRLRGLMAVAPRGEDPRDAFDRLAVLAAQVRADHPEADELSAGMSGDLEAAIAAGATLVRVGTALFGDRPLPCDQTRTHQPHESHRSPGPREHPADPADRTQTRR</sequence>
<dbReference type="GO" id="GO:0030170">
    <property type="term" value="F:pyridoxal phosphate binding"/>
    <property type="evidence" value="ECO:0007669"/>
    <property type="project" value="UniProtKB-UniRule"/>
</dbReference>
<gene>
    <name evidence="7" type="ORF">FHU33_2854</name>
</gene>
<evidence type="ECO:0000313" key="7">
    <source>
        <dbReference type="EMBL" id="TQN43410.1"/>
    </source>
</evidence>
<dbReference type="NCBIfam" id="TIGR00044">
    <property type="entry name" value="YggS family pyridoxal phosphate-dependent enzyme"/>
    <property type="match status" value="1"/>
</dbReference>
<dbReference type="Pfam" id="PF01168">
    <property type="entry name" value="Ala_racemase_N"/>
    <property type="match status" value="1"/>
</dbReference>
<reference evidence="7 8" key="1">
    <citation type="submission" date="2019-06" db="EMBL/GenBank/DDBJ databases">
        <title>Sequencing the genomes of 1000 actinobacteria strains.</title>
        <authorList>
            <person name="Klenk H.-P."/>
        </authorList>
    </citation>
    <scope>NUCLEOTIDE SEQUENCE [LARGE SCALE GENOMIC DNA]</scope>
    <source>
        <strain evidence="7 8">DSM 46837</strain>
    </source>
</reference>
<dbReference type="Proteomes" id="UP000319865">
    <property type="component" value="Unassembled WGS sequence"/>
</dbReference>
<dbReference type="Gene3D" id="3.20.20.10">
    <property type="entry name" value="Alanine racemase"/>
    <property type="match status" value="1"/>
</dbReference>
<dbReference type="PANTHER" id="PTHR10146:SF14">
    <property type="entry name" value="PYRIDOXAL PHOSPHATE HOMEOSTASIS PROTEIN"/>
    <property type="match status" value="1"/>
</dbReference>
<comment type="caution">
    <text evidence="7">The sequence shown here is derived from an EMBL/GenBank/DDBJ whole genome shotgun (WGS) entry which is preliminary data.</text>
</comment>
<dbReference type="SUPFAM" id="SSF51419">
    <property type="entry name" value="PLP-binding barrel"/>
    <property type="match status" value="1"/>
</dbReference>
<feature type="region of interest" description="Disordered" evidence="5">
    <location>
        <begin position="226"/>
        <end position="264"/>
    </location>
</feature>
<dbReference type="InterPro" id="IPR001608">
    <property type="entry name" value="Ala_racemase_N"/>
</dbReference>
<evidence type="ECO:0000259" key="6">
    <source>
        <dbReference type="Pfam" id="PF01168"/>
    </source>
</evidence>
<name>A0A543PH44_9ACTN</name>
<comment type="cofactor">
    <cofactor evidence="3">
        <name>pyridoxal 5'-phosphate</name>
        <dbReference type="ChEBI" id="CHEBI:597326"/>
    </cofactor>
</comment>
<dbReference type="InterPro" id="IPR029066">
    <property type="entry name" value="PLP-binding_barrel"/>
</dbReference>
<keyword evidence="1 2" id="KW-0663">Pyridoxal phosphate</keyword>